<organism evidence="2 3">
    <name type="scientific">Glomus cerebriforme</name>
    <dbReference type="NCBI Taxonomy" id="658196"/>
    <lineage>
        <taxon>Eukaryota</taxon>
        <taxon>Fungi</taxon>
        <taxon>Fungi incertae sedis</taxon>
        <taxon>Mucoromycota</taxon>
        <taxon>Glomeromycotina</taxon>
        <taxon>Glomeromycetes</taxon>
        <taxon>Glomerales</taxon>
        <taxon>Glomeraceae</taxon>
        <taxon>Glomus</taxon>
    </lineage>
</organism>
<gene>
    <name evidence="2" type="ORF">C1645_842052</name>
</gene>
<name>A0A397S9C2_9GLOM</name>
<evidence type="ECO:0000313" key="2">
    <source>
        <dbReference type="EMBL" id="RIA78924.1"/>
    </source>
</evidence>
<feature type="non-terminal residue" evidence="2">
    <location>
        <position position="1"/>
    </location>
</feature>
<proteinExistence type="predicted"/>
<sequence length="183" mass="20447">SNPNSNGSPNSNSIETKPLDNNWKNEVTKVLNGNAAALNEFQDIINSWENSIKKNQQVQNGELPATEAEEGIHFESKAEFPFTLTKKALNLNKNAEDTIIQKFENKYNLKLRKFRKIGSLAKFLVRLIVDNIQADNPFSRSGKHGFSSNSPAVVEKATELKNLLASYQVEIDLNKCQEIVAQG</sequence>
<dbReference type="EMBL" id="QKYT01001815">
    <property type="protein sequence ID" value="RIA78924.1"/>
    <property type="molecule type" value="Genomic_DNA"/>
</dbReference>
<evidence type="ECO:0000256" key="1">
    <source>
        <dbReference type="SAM" id="MobiDB-lite"/>
    </source>
</evidence>
<feature type="region of interest" description="Disordered" evidence="1">
    <location>
        <begin position="1"/>
        <end position="21"/>
    </location>
</feature>
<feature type="compositionally biased region" description="Low complexity" evidence="1">
    <location>
        <begin position="1"/>
        <end position="13"/>
    </location>
</feature>
<dbReference type="AlphaFoldDB" id="A0A397S9C2"/>
<keyword evidence="3" id="KW-1185">Reference proteome</keyword>
<dbReference type="Proteomes" id="UP000265703">
    <property type="component" value="Unassembled WGS sequence"/>
</dbReference>
<protein>
    <submittedName>
        <fullName evidence="2">Uncharacterized protein</fullName>
    </submittedName>
</protein>
<evidence type="ECO:0000313" key="3">
    <source>
        <dbReference type="Proteomes" id="UP000265703"/>
    </source>
</evidence>
<comment type="caution">
    <text evidence="2">The sequence shown here is derived from an EMBL/GenBank/DDBJ whole genome shotgun (WGS) entry which is preliminary data.</text>
</comment>
<accession>A0A397S9C2</accession>
<reference evidence="2 3" key="1">
    <citation type="submission" date="2018-06" db="EMBL/GenBank/DDBJ databases">
        <title>Comparative genomics reveals the genomic features of Rhizophagus irregularis, R. cerebriforme, R. diaphanum and Gigaspora rosea, and their symbiotic lifestyle signature.</title>
        <authorList>
            <person name="Morin E."/>
            <person name="San Clemente H."/>
            <person name="Chen E.C.H."/>
            <person name="De La Providencia I."/>
            <person name="Hainaut M."/>
            <person name="Kuo A."/>
            <person name="Kohler A."/>
            <person name="Murat C."/>
            <person name="Tang N."/>
            <person name="Roy S."/>
            <person name="Loubradou J."/>
            <person name="Henrissat B."/>
            <person name="Grigoriev I.V."/>
            <person name="Corradi N."/>
            <person name="Roux C."/>
            <person name="Martin F.M."/>
        </authorList>
    </citation>
    <scope>NUCLEOTIDE SEQUENCE [LARGE SCALE GENOMIC DNA]</scope>
    <source>
        <strain evidence="2 3">DAOM 227022</strain>
    </source>
</reference>